<dbReference type="Gene3D" id="3.50.50.60">
    <property type="entry name" value="FAD/NAD(P)-binding domain"/>
    <property type="match status" value="1"/>
</dbReference>
<dbReference type="InterPro" id="IPR036188">
    <property type="entry name" value="FAD/NAD-bd_sf"/>
</dbReference>
<evidence type="ECO:0000256" key="2">
    <source>
        <dbReference type="ARBA" id="ARBA00023033"/>
    </source>
</evidence>
<evidence type="ECO:0000259" key="3">
    <source>
        <dbReference type="Pfam" id="PF01494"/>
    </source>
</evidence>
<dbReference type="InterPro" id="IPR050493">
    <property type="entry name" value="FAD-dep_Monooxygenase_BioMet"/>
</dbReference>
<sequence length="372" mass="41275">MKEANILIVGGGIGGLTSAIALRRQGFNVDVIEKDPDWAVYGVGIIQQANVVREMGKLDLIDEYLSVSFPFDMVKIFNPDGTLAVEIPTPKLAGDQYPSNIGVSRPALHKVLGDRTKKLGANVFLGVTVDKFFDDGAAVLVDFSDGRQQSYDLVIGADGLYSKTRTQIFPEQPSPEFTGQSVWRYNFPLDPNLDCLNAYEGRNGIGLVPLADNLMYMYLVTHEPDNPWMDVDGLAEKMRDRMEWVPPTLAHLREQITDDKGVVYKPLQTIFIRGPWHKGRITLLGDAAHATTPHLGQGAGMAIEDSIVLAEELVRAESVEEAFSAYKARRFERCKFIVENSIAFGDYQMGKRDDISAAELTRLMFEVTSEPI</sequence>
<dbReference type="GO" id="GO:0071949">
    <property type="term" value="F:FAD binding"/>
    <property type="evidence" value="ECO:0007669"/>
    <property type="project" value="InterPro"/>
</dbReference>
<dbReference type="PANTHER" id="PTHR13789:SF309">
    <property type="entry name" value="PUTATIVE (AFU_ORTHOLOGUE AFUA_6G14510)-RELATED"/>
    <property type="match status" value="1"/>
</dbReference>
<keyword evidence="1" id="KW-0560">Oxidoreductase</keyword>
<keyword evidence="2" id="KW-0503">Monooxygenase</keyword>
<dbReference type="NCBIfam" id="NF005313">
    <property type="entry name" value="PRK06847.1"/>
    <property type="match status" value="1"/>
</dbReference>
<dbReference type="EMBL" id="NVWI01000012">
    <property type="protein sequence ID" value="PCJ39803.1"/>
    <property type="molecule type" value="Genomic_DNA"/>
</dbReference>
<dbReference type="PANTHER" id="PTHR13789">
    <property type="entry name" value="MONOOXYGENASE"/>
    <property type="match status" value="1"/>
</dbReference>
<reference evidence="5" key="1">
    <citation type="submission" date="2017-08" db="EMBL/GenBank/DDBJ databases">
        <title>A dynamic microbial community with high functional redundancy inhabits the cold, oxic subseafloor aquifer.</title>
        <authorList>
            <person name="Tully B.J."/>
            <person name="Wheat C.G."/>
            <person name="Glazer B.T."/>
            <person name="Huber J.A."/>
        </authorList>
    </citation>
    <scope>NUCLEOTIDE SEQUENCE [LARGE SCALE GENOMIC DNA]</scope>
</reference>
<evidence type="ECO:0000313" key="4">
    <source>
        <dbReference type="EMBL" id="PCJ39803.1"/>
    </source>
</evidence>
<dbReference type="GO" id="GO:0004497">
    <property type="term" value="F:monooxygenase activity"/>
    <property type="evidence" value="ECO:0007669"/>
    <property type="project" value="UniProtKB-KW"/>
</dbReference>
<dbReference type="AlphaFoldDB" id="A0A2A5C7S0"/>
<gene>
    <name evidence="4" type="ORF">COA71_13020</name>
</gene>
<evidence type="ECO:0000256" key="1">
    <source>
        <dbReference type="ARBA" id="ARBA00023002"/>
    </source>
</evidence>
<feature type="domain" description="FAD-binding" evidence="3">
    <location>
        <begin position="4"/>
        <end position="340"/>
    </location>
</feature>
<dbReference type="PRINTS" id="PR00420">
    <property type="entry name" value="RNGMNOXGNASE"/>
</dbReference>
<accession>A0A2A5C7S0</accession>
<protein>
    <submittedName>
        <fullName evidence="4">2-polyprenyl-6-methoxyphenol hydroxylase</fullName>
    </submittedName>
</protein>
<name>A0A2A5C7S0_9GAMM</name>
<dbReference type="Proteomes" id="UP000228987">
    <property type="component" value="Unassembled WGS sequence"/>
</dbReference>
<evidence type="ECO:0000313" key="5">
    <source>
        <dbReference type="Proteomes" id="UP000228987"/>
    </source>
</evidence>
<organism evidence="4 5">
    <name type="scientific">SAR86 cluster bacterium</name>
    <dbReference type="NCBI Taxonomy" id="2030880"/>
    <lineage>
        <taxon>Bacteria</taxon>
        <taxon>Pseudomonadati</taxon>
        <taxon>Pseudomonadota</taxon>
        <taxon>Gammaproteobacteria</taxon>
        <taxon>SAR86 cluster</taxon>
    </lineage>
</organism>
<dbReference type="SUPFAM" id="SSF51905">
    <property type="entry name" value="FAD/NAD(P)-binding domain"/>
    <property type="match status" value="1"/>
</dbReference>
<comment type="caution">
    <text evidence="4">The sequence shown here is derived from an EMBL/GenBank/DDBJ whole genome shotgun (WGS) entry which is preliminary data.</text>
</comment>
<dbReference type="InterPro" id="IPR002938">
    <property type="entry name" value="FAD-bd"/>
</dbReference>
<proteinExistence type="predicted"/>
<dbReference type="Pfam" id="PF01494">
    <property type="entry name" value="FAD_binding_3"/>
    <property type="match status" value="1"/>
</dbReference>